<dbReference type="Pfam" id="PF16220">
    <property type="entry name" value="DUF4880"/>
    <property type="match status" value="1"/>
</dbReference>
<proteinExistence type="predicted"/>
<dbReference type="InterPro" id="IPR032623">
    <property type="entry name" value="FecR_N"/>
</dbReference>
<evidence type="ECO:0000259" key="2">
    <source>
        <dbReference type="Pfam" id="PF16220"/>
    </source>
</evidence>
<evidence type="ECO:0000256" key="1">
    <source>
        <dbReference type="SAM" id="MobiDB-lite"/>
    </source>
</evidence>
<comment type="caution">
    <text evidence="3">The sequence shown here is derived from an EMBL/GenBank/DDBJ whole genome shotgun (WGS) entry which is preliminary data.</text>
</comment>
<feature type="domain" description="FecR N-terminal" evidence="2">
    <location>
        <begin position="7"/>
        <end position="47"/>
    </location>
</feature>
<keyword evidence="4" id="KW-1185">Reference proteome</keyword>
<accession>A0ABS1WZ37</accession>
<dbReference type="EMBL" id="JAEVLS010000003">
    <property type="protein sequence ID" value="MBM0106182.1"/>
    <property type="molecule type" value="Genomic_DNA"/>
</dbReference>
<feature type="region of interest" description="Disordered" evidence="1">
    <location>
        <begin position="56"/>
        <end position="75"/>
    </location>
</feature>
<evidence type="ECO:0000313" key="3">
    <source>
        <dbReference type="EMBL" id="MBM0106182.1"/>
    </source>
</evidence>
<dbReference type="Proteomes" id="UP000661077">
    <property type="component" value="Unassembled WGS sequence"/>
</dbReference>
<dbReference type="RefSeq" id="WP_203168294.1">
    <property type="nucleotide sequence ID" value="NZ_JAEVLS010000003.1"/>
</dbReference>
<gene>
    <name evidence="3" type="ORF">JM946_15730</name>
</gene>
<reference evidence="3 4" key="1">
    <citation type="journal article" date="2021" name="Int. J. Syst. Evol. Microbiol.">
        <title>Steroidobacter gossypii sp. nov., isolated from soil of cotton cropping field.</title>
        <authorList>
            <person name="Huang R."/>
            <person name="Yang S."/>
            <person name="Zhen C."/>
            <person name="Liu W."/>
        </authorList>
    </citation>
    <scope>NUCLEOTIDE SEQUENCE [LARGE SCALE GENOMIC DNA]</scope>
    <source>
        <strain evidence="3 4">S1-65</strain>
    </source>
</reference>
<evidence type="ECO:0000313" key="4">
    <source>
        <dbReference type="Proteomes" id="UP000661077"/>
    </source>
</evidence>
<sequence length="126" mass="14012">MSKIISEEAAEWLVCLRAGMTSGERLEYVRWLKQSPAHVRAMLELASLEGLLRRSDLGDLPPTGPSGPRQSDSTVVELIPRHAREESPSEERRRSAWRHWAFAASTCLSRVGFASRALSKLVGICP</sequence>
<name>A0ABS1WZ37_9GAMM</name>
<protein>
    <submittedName>
        <fullName evidence="3">FecR/PupR family sigma factor regulator</fullName>
    </submittedName>
</protein>
<organism evidence="3 4">
    <name type="scientific">Steroidobacter gossypii</name>
    <dbReference type="NCBI Taxonomy" id="2805490"/>
    <lineage>
        <taxon>Bacteria</taxon>
        <taxon>Pseudomonadati</taxon>
        <taxon>Pseudomonadota</taxon>
        <taxon>Gammaproteobacteria</taxon>
        <taxon>Steroidobacterales</taxon>
        <taxon>Steroidobacteraceae</taxon>
        <taxon>Steroidobacter</taxon>
    </lineage>
</organism>